<keyword evidence="3" id="KW-0963">Cytoplasm</keyword>
<dbReference type="Proteomes" id="UP000779809">
    <property type="component" value="Unassembled WGS sequence"/>
</dbReference>
<dbReference type="PANTHER" id="PTHR31689:SF0">
    <property type="entry name" value="DIAMINOPIMELATE EPIMERASE"/>
    <property type="match status" value="1"/>
</dbReference>
<comment type="catalytic activity">
    <reaction evidence="3">
        <text>(2S,6S)-2,6-diaminopimelate = meso-2,6-diaminopimelate</text>
        <dbReference type="Rhea" id="RHEA:15393"/>
        <dbReference type="ChEBI" id="CHEBI:57609"/>
        <dbReference type="ChEBI" id="CHEBI:57791"/>
        <dbReference type="EC" id="5.1.1.7"/>
    </reaction>
</comment>
<keyword evidence="3" id="KW-0457">Lysine biosynthesis</keyword>
<name>A0A932ERF6_9BACT</name>
<feature type="binding site" evidence="3">
    <location>
        <position position="61"/>
    </location>
    <ligand>
        <name>substrate</name>
    </ligand>
</feature>
<dbReference type="GO" id="GO:0009089">
    <property type="term" value="P:lysine biosynthetic process via diaminopimelate"/>
    <property type="evidence" value="ECO:0007669"/>
    <property type="project" value="UniProtKB-UniRule"/>
</dbReference>
<dbReference type="GO" id="GO:0005829">
    <property type="term" value="C:cytosol"/>
    <property type="evidence" value="ECO:0007669"/>
    <property type="project" value="TreeGrafter"/>
</dbReference>
<feature type="binding site" evidence="3">
    <location>
        <position position="144"/>
    </location>
    <ligand>
        <name>substrate</name>
    </ligand>
</feature>
<dbReference type="Gene3D" id="3.10.310.10">
    <property type="entry name" value="Diaminopimelate Epimerase, Chain A, domain 1"/>
    <property type="match status" value="2"/>
</dbReference>
<feature type="site" description="Could be important to modulate the pK values of the two catalytic cysteine residues" evidence="3">
    <location>
        <position position="146"/>
    </location>
</feature>
<reference evidence="5" key="1">
    <citation type="submission" date="2020-07" db="EMBL/GenBank/DDBJ databases">
        <title>Huge and variable diversity of episymbiotic CPR bacteria and DPANN archaea in groundwater ecosystems.</title>
        <authorList>
            <person name="He C.Y."/>
            <person name="Keren R."/>
            <person name="Whittaker M."/>
            <person name="Farag I.F."/>
            <person name="Doudna J."/>
            <person name="Cate J.H.D."/>
            <person name="Banfield J.F."/>
        </authorList>
    </citation>
    <scope>NUCLEOTIDE SEQUENCE</scope>
    <source>
        <strain evidence="5">NC_groundwater_580_Pr5_B-0.1um_64_19</strain>
    </source>
</reference>
<feature type="binding site" evidence="3">
    <location>
        <position position="176"/>
    </location>
    <ligand>
        <name>substrate</name>
    </ligand>
</feature>
<proteinExistence type="inferred from homology"/>
<organism evidence="5 6">
    <name type="scientific">Candidatus Korobacter versatilis</name>
    <dbReference type="NCBI Taxonomy" id="658062"/>
    <lineage>
        <taxon>Bacteria</taxon>
        <taxon>Pseudomonadati</taxon>
        <taxon>Acidobacteriota</taxon>
        <taxon>Terriglobia</taxon>
        <taxon>Terriglobales</taxon>
        <taxon>Candidatus Korobacteraceae</taxon>
        <taxon>Candidatus Korobacter</taxon>
    </lineage>
</organism>
<dbReference type="GO" id="GO:0008837">
    <property type="term" value="F:diaminopimelate epimerase activity"/>
    <property type="evidence" value="ECO:0007669"/>
    <property type="project" value="UniProtKB-UniRule"/>
</dbReference>
<evidence type="ECO:0000313" key="6">
    <source>
        <dbReference type="Proteomes" id="UP000779809"/>
    </source>
</evidence>
<comment type="pathway">
    <text evidence="3">Amino-acid biosynthesis; L-lysine biosynthesis via DAP pathway; DL-2,6-diaminopimelate from LL-2,6-diaminopimelate: step 1/1.</text>
</comment>
<comment type="similarity">
    <text evidence="1 3">Belongs to the diaminopimelate epimerase family.</text>
</comment>
<evidence type="ECO:0000313" key="5">
    <source>
        <dbReference type="EMBL" id="MBI2678820.1"/>
    </source>
</evidence>
<dbReference type="Pfam" id="PF01678">
    <property type="entry name" value="DAP_epimerase"/>
    <property type="match status" value="2"/>
</dbReference>
<evidence type="ECO:0000256" key="1">
    <source>
        <dbReference type="ARBA" id="ARBA00010219"/>
    </source>
</evidence>
<evidence type="ECO:0000256" key="2">
    <source>
        <dbReference type="ARBA" id="ARBA00023235"/>
    </source>
</evidence>
<feature type="binding site" evidence="3">
    <location>
        <position position="11"/>
    </location>
    <ligand>
        <name>substrate</name>
    </ligand>
</feature>
<comment type="subunit">
    <text evidence="3">Homodimer.</text>
</comment>
<feature type="binding site" evidence="3">
    <location>
        <begin position="71"/>
        <end position="72"/>
    </location>
    <ligand>
        <name>substrate</name>
    </ligand>
</feature>
<comment type="function">
    <text evidence="3">Catalyzes the stereoinversion of LL-2,6-diaminopimelate (L,L-DAP) to meso-diaminopimelate (meso-DAP), a precursor of L-lysine and an essential component of the bacterial peptidoglycan.</text>
</comment>
<keyword evidence="3" id="KW-0028">Amino-acid biosynthesis</keyword>
<feature type="binding site" evidence="3">
    <location>
        <begin position="194"/>
        <end position="195"/>
    </location>
    <ligand>
        <name>substrate</name>
    </ligand>
</feature>
<dbReference type="NCBIfam" id="TIGR00652">
    <property type="entry name" value="DapF"/>
    <property type="match status" value="1"/>
</dbReference>
<accession>A0A932ERF6</accession>
<dbReference type="InterPro" id="IPR001653">
    <property type="entry name" value="DAP_epimerase_DapF"/>
</dbReference>
<gene>
    <name evidence="3 5" type="primary">dapF</name>
    <name evidence="5" type="ORF">HYX28_08565</name>
</gene>
<feature type="binding site" evidence="3">
    <location>
        <begin position="204"/>
        <end position="205"/>
    </location>
    <ligand>
        <name>substrate</name>
    </ligand>
</feature>
<dbReference type="EMBL" id="JACPNR010000010">
    <property type="protein sequence ID" value="MBI2678820.1"/>
    <property type="molecule type" value="Genomic_DNA"/>
</dbReference>
<dbReference type="AlphaFoldDB" id="A0A932ERF6"/>
<feature type="site" description="Could be important to modulate the pK values of the two catalytic cysteine residues" evidence="3">
    <location>
        <position position="194"/>
    </location>
</feature>
<protein>
    <recommendedName>
        <fullName evidence="3 4">Diaminopimelate epimerase</fullName>
        <shortName evidence="3">DAP epimerase</shortName>
        <ecNumber evidence="3 4">5.1.1.7</ecNumber>
    </recommendedName>
    <alternativeName>
        <fullName evidence="3">PLP-independent amino acid racemase</fullName>
    </alternativeName>
</protein>
<dbReference type="EC" id="5.1.1.7" evidence="3 4"/>
<comment type="subcellular location">
    <subcellularLocation>
        <location evidence="3">Cytoplasm</location>
    </subcellularLocation>
</comment>
<dbReference type="PANTHER" id="PTHR31689">
    <property type="entry name" value="DIAMINOPIMELATE EPIMERASE, CHLOROPLASTIC"/>
    <property type="match status" value="1"/>
</dbReference>
<evidence type="ECO:0000256" key="3">
    <source>
        <dbReference type="HAMAP-Rule" id="MF_00197"/>
    </source>
</evidence>
<evidence type="ECO:0000256" key="4">
    <source>
        <dbReference type="NCBIfam" id="TIGR00652"/>
    </source>
</evidence>
<dbReference type="SUPFAM" id="SSF54506">
    <property type="entry name" value="Diaminopimelate epimerase-like"/>
    <property type="match status" value="2"/>
</dbReference>
<sequence length="258" mass="27661">MPFVKASACGNDFLLIEGMHMPPDLVAFAKRICDRHNGVGADGVEWLLPDKEASVRARLFNADGSEAEISGNGTRCVAAHWVDERGGETLTVRTGAGVKTCRLTAHDANVYWFETDMGEPQVGDEFAIKLAFGEVRGVPVSMGNPHFVVFVPEFSPGWQAEAAEIGKHHDFKYGINVELVRASKSDAIEMRIFERGAGETQSSGTGSCAAAVASIHAKKAASPVKVIAPGGVQTVRWDGQSVFLNGPAQLICRGEFFI</sequence>
<comment type="caution">
    <text evidence="5">The sequence shown here is derived from an EMBL/GenBank/DDBJ whole genome shotgun (WGS) entry which is preliminary data.</text>
</comment>
<dbReference type="HAMAP" id="MF_00197">
    <property type="entry name" value="DAP_epimerase"/>
    <property type="match status" value="1"/>
</dbReference>
<comment type="caution">
    <text evidence="3">Lacks conserved residue(s) required for the propagation of feature annotation.</text>
</comment>
<keyword evidence="2 3" id="KW-0413">Isomerase</keyword>